<sequence length="192" mass="20636">MLSKQSFPLQWHRLVCQNRFEVNKQSFSMSSPNPSSFYLRVFTSATAWTTECLASWYLSDASAVPGLIGLLPHFNSVPYCQCQPSSSGIDATMGTTDLTATATGGSIKDRGGEHGPLRLCLQPPPGSRKSTRLELNISVTKTPSDVHSRPSLYAWAGLVCPAFSSSNSPPGGAWIAWPLSSSMCSRYGAEGV</sequence>
<dbReference type="EMBL" id="JAHRIQ010043053">
    <property type="protein sequence ID" value="MEQ2235032.1"/>
    <property type="molecule type" value="Genomic_DNA"/>
</dbReference>
<proteinExistence type="predicted"/>
<organism evidence="1 2">
    <name type="scientific">Ilyodon furcidens</name>
    <name type="common">goldbreast splitfin</name>
    <dbReference type="NCBI Taxonomy" id="33524"/>
    <lineage>
        <taxon>Eukaryota</taxon>
        <taxon>Metazoa</taxon>
        <taxon>Chordata</taxon>
        <taxon>Craniata</taxon>
        <taxon>Vertebrata</taxon>
        <taxon>Euteleostomi</taxon>
        <taxon>Actinopterygii</taxon>
        <taxon>Neopterygii</taxon>
        <taxon>Teleostei</taxon>
        <taxon>Neoteleostei</taxon>
        <taxon>Acanthomorphata</taxon>
        <taxon>Ovalentaria</taxon>
        <taxon>Atherinomorphae</taxon>
        <taxon>Cyprinodontiformes</taxon>
        <taxon>Goodeidae</taxon>
        <taxon>Ilyodon</taxon>
    </lineage>
</organism>
<evidence type="ECO:0000313" key="1">
    <source>
        <dbReference type="EMBL" id="MEQ2235032.1"/>
    </source>
</evidence>
<accession>A0ABV0TRU3</accession>
<evidence type="ECO:0000313" key="2">
    <source>
        <dbReference type="Proteomes" id="UP001482620"/>
    </source>
</evidence>
<name>A0ABV0TRU3_9TELE</name>
<reference evidence="1 2" key="1">
    <citation type="submission" date="2021-06" db="EMBL/GenBank/DDBJ databases">
        <authorList>
            <person name="Palmer J.M."/>
        </authorList>
    </citation>
    <scope>NUCLEOTIDE SEQUENCE [LARGE SCALE GENOMIC DNA]</scope>
    <source>
        <strain evidence="2">if_2019</strain>
        <tissue evidence="1">Muscle</tissue>
    </source>
</reference>
<gene>
    <name evidence="1" type="ORF">ILYODFUR_037459</name>
</gene>
<protein>
    <submittedName>
        <fullName evidence="1">Uncharacterized protein</fullName>
    </submittedName>
</protein>
<dbReference type="Proteomes" id="UP001482620">
    <property type="component" value="Unassembled WGS sequence"/>
</dbReference>
<comment type="caution">
    <text evidence="1">The sequence shown here is derived from an EMBL/GenBank/DDBJ whole genome shotgun (WGS) entry which is preliminary data.</text>
</comment>
<keyword evidence="2" id="KW-1185">Reference proteome</keyword>